<proteinExistence type="predicted"/>
<evidence type="ECO:0000313" key="1">
    <source>
        <dbReference type="EMBL" id="EGO61346.1"/>
    </source>
</evidence>
<accession>F8MCU8</accession>
<dbReference type="GeneID" id="20826472"/>
<dbReference type="VEuPathDB" id="FungiDB:NEUTE1DRAFT_144558"/>
<evidence type="ECO:0000313" key="2">
    <source>
        <dbReference type="Proteomes" id="UP000008065"/>
    </source>
</evidence>
<dbReference type="HOGENOM" id="CLU_2352311_0_0_1"/>
<dbReference type="RefSeq" id="XP_009848422.1">
    <property type="nucleotide sequence ID" value="XM_009850120.1"/>
</dbReference>
<organism evidence="1 2">
    <name type="scientific">Neurospora tetrasperma (strain FGSC 2508 / ATCC MYA-4615 / P0657)</name>
    <dbReference type="NCBI Taxonomy" id="510951"/>
    <lineage>
        <taxon>Eukaryota</taxon>
        <taxon>Fungi</taxon>
        <taxon>Dikarya</taxon>
        <taxon>Ascomycota</taxon>
        <taxon>Pezizomycotina</taxon>
        <taxon>Sordariomycetes</taxon>
        <taxon>Sordariomycetidae</taxon>
        <taxon>Sordariales</taxon>
        <taxon>Sordariaceae</taxon>
        <taxon>Neurospora</taxon>
    </lineage>
</organism>
<keyword evidence="2" id="KW-1185">Reference proteome</keyword>
<reference evidence="2" key="1">
    <citation type="journal article" date="2011" name="Genetics">
        <title>Massive changes in genome architecture accompany the transition to self-fertility in the filamentous fungus Neurospora tetrasperma.</title>
        <authorList>
            <person name="Ellison C.E."/>
            <person name="Stajich J.E."/>
            <person name="Jacobson D.J."/>
            <person name="Natvig D.O."/>
            <person name="Lapidus A."/>
            <person name="Foster B."/>
            <person name="Aerts A."/>
            <person name="Riley R."/>
            <person name="Lindquist E.A."/>
            <person name="Grigoriev I.V."/>
            <person name="Taylor J.W."/>
        </authorList>
    </citation>
    <scope>NUCLEOTIDE SEQUENCE [LARGE SCALE GENOMIC DNA]</scope>
    <source>
        <strain evidence="2">FGSC 2508 / P0657</strain>
    </source>
</reference>
<protein>
    <submittedName>
        <fullName evidence="1">Uncharacterized protein</fullName>
    </submittedName>
</protein>
<dbReference type="Proteomes" id="UP000008065">
    <property type="component" value="Unassembled WGS sequence"/>
</dbReference>
<gene>
    <name evidence="1" type="ORF">NEUTE1DRAFT_144558</name>
</gene>
<name>F8MCU8_NEUT8</name>
<dbReference type="KEGG" id="nte:NEUTE1DRAFT144558"/>
<feature type="non-terminal residue" evidence="1">
    <location>
        <position position="1"/>
    </location>
</feature>
<dbReference type="EMBL" id="GL891302">
    <property type="protein sequence ID" value="EGO61346.1"/>
    <property type="molecule type" value="Genomic_DNA"/>
</dbReference>
<dbReference type="AlphaFoldDB" id="F8MCU8"/>
<sequence length="97" mass="11128">GTLSDQVYLRFICVSKDRQDAGLPTSHAYWCSVDRRVYTSDVRHIGHNDTQNINRCSALTTAACRQRPRSSHLSKVCEHGARRRHCSSEQVQKRKET</sequence>